<dbReference type="InterPro" id="IPR011604">
    <property type="entry name" value="PDDEXK-like_dom_sf"/>
</dbReference>
<dbReference type="Gene3D" id="3.90.320.10">
    <property type="match status" value="1"/>
</dbReference>
<reference evidence="2" key="1">
    <citation type="journal article" date="2023" name="Mol. Biol. Evol.">
        <title>Third-Generation Sequencing Reveals the Adaptive Role of the Epigenome in Three Deep-Sea Polychaetes.</title>
        <authorList>
            <person name="Perez M."/>
            <person name="Aroh O."/>
            <person name="Sun Y."/>
            <person name="Lan Y."/>
            <person name="Juniper S.K."/>
            <person name="Young C.R."/>
            <person name="Angers B."/>
            <person name="Qian P.Y."/>
        </authorList>
    </citation>
    <scope>NUCLEOTIDE SEQUENCE</scope>
    <source>
        <strain evidence="2">P08H-3</strain>
    </source>
</reference>
<dbReference type="InterPro" id="IPR011335">
    <property type="entry name" value="Restrct_endonuc-II-like"/>
</dbReference>
<accession>A0AAD9MVD6</accession>
<proteinExistence type="predicted"/>
<dbReference type="InterPro" id="IPR019080">
    <property type="entry name" value="YqaJ_viral_recombinase"/>
</dbReference>
<dbReference type="GO" id="GO:0006281">
    <property type="term" value="P:DNA repair"/>
    <property type="evidence" value="ECO:0007669"/>
    <property type="project" value="UniProtKB-ARBA"/>
</dbReference>
<dbReference type="Pfam" id="PF09588">
    <property type="entry name" value="YqaJ"/>
    <property type="match status" value="1"/>
</dbReference>
<gene>
    <name evidence="2" type="ORF">LSH36_693g02064</name>
</gene>
<evidence type="ECO:0000313" key="2">
    <source>
        <dbReference type="EMBL" id="KAK2145241.1"/>
    </source>
</evidence>
<dbReference type="InterPro" id="IPR051703">
    <property type="entry name" value="NF-kappa-B_Signaling_Reg"/>
</dbReference>
<comment type="caution">
    <text evidence="2">The sequence shown here is derived from an EMBL/GenBank/DDBJ whole genome shotgun (WGS) entry which is preliminary data.</text>
</comment>
<dbReference type="AlphaFoldDB" id="A0AAD9MVD6"/>
<sequence length="87" mass="10106">MKQSPYGLLEIKCPTSDSVNMVQYLKKDAGGFLYLSRTHNYYFQVMTQLAVTGLPWCDFFVWCGKDDTHHLETIFFTAMNGRKLKTK</sequence>
<dbReference type="PANTHER" id="PTHR46609:SF8">
    <property type="entry name" value="YQAJ VIRAL RECOMBINASE DOMAIN-CONTAINING PROTEIN"/>
    <property type="match status" value="1"/>
</dbReference>
<organism evidence="2 3">
    <name type="scientific">Paralvinella palmiformis</name>
    <dbReference type="NCBI Taxonomy" id="53620"/>
    <lineage>
        <taxon>Eukaryota</taxon>
        <taxon>Metazoa</taxon>
        <taxon>Spiralia</taxon>
        <taxon>Lophotrochozoa</taxon>
        <taxon>Annelida</taxon>
        <taxon>Polychaeta</taxon>
        <taxon>Sedentaria</taxon>
        <taxon>Canalipalpata</taxon>
        <taxon>Terebellida</taxon>
        <taxon>Terebelliformia</taxon>
        <taxon>Alvinellidae</taxon>
        <taxon>Paralvinella</taxon>
    </lineage>
</organism>
<evidence type="ECO:0000259" key="1">
    <source>
        <dbReference type="Pfam" id="PF09588"/>
    </source>
</evidence>
<dbReference type="EMBL" id="JAODUP010000693">
    <property type="protein sequence ID" value="KAK2145241.1"/>
    <property type="molecule type" value="Genomic_DNA"/>
</dbReference>
<evidence type="ECO:0000313" key="3">
    <source>
        <dbReference type="Proteomes" id="UP001208570"/>
    </source>
</evidence>
<name>A0AAD9MVD6_9ANNE</name>
<dbReference type="SUPFAM" id="SSF52980">
    <property type="entry name" value="Restriction endonuclease-like"/>
    <property type="match status" value="1"/>
</dbReference>
<keyword evidence="3" id="KW-1185">Reference proteome</keyword>
<dbReference type="PANTHER" id="PTHR46609">
    <property type="entry name" value="EXONUCLEASE, PHAGE-TYPE/RECB, C-TERMINAL DOMAIN-CONTAINING PROTEIN"/>
    <property type="match status" value="1"/>
</dbReference>
<dbReference type="Proteomes" id="UP001208570">
    <property type="component" value="Unassembled WGS sequence"/>
</dbReference>
<feature type="domain" description="YqaJ viral recombinase" evidence="1">
    <location>
        <begin position="7"/>
        <end position="54"/>
    </location>
</feature>
<protein>
    <recommendedName>
        <fullName evidence="1">YqaJ viral recombinase domain-containing protein</fullName>
    </recommendedName>
</protein>